<name>A0A2D4PNG5_MICSU</name>
<proteinExistence type="predicted"/>
<sequence length="109" mass="12330">MMKLHQKANYLEVIGELGSLSLSFSLEFFRQGLDSNYERCLIFQYLLGQRSPNPSLLDPAPVCGMRDRANKRSPTGCRQHAKPRPLSSAKKISLHRTGPWCPKGWGPLF</sequence>
<accession>A0A2D4PNG5</accession>
<organism evidence="2">
    <name type="scientific">Micrurus surinamensis</name>
    <name type="common">Surinam coral snake</name>
    <dbReference type="NCBI Taxonomy" id="129470"/>
    <lineage>
        <taxon>Eukaryota</taxon>
        <taxon>Metazoa</taxon>
        <taxon>Chordata</taxon>
        <taxon>Craniata</taxon>
        <taxon>Vertebrata</taxon>
        <taxon>Euteleostomi</taxon>
        <taxon>Lepidosauria</taxon>
        <taxon>Squamata</taxon>
        <taxon>Bifurcata</taxon>
        <taxon>Unidentata</taxon>
        <taxon>Episquamata</taxon>
        <taxon>Toxicofera</taxon>
        <taxon>Serpentes</taxon>
        <taxon>Colubroidea</taxon>
        <taxon>Elapidae</taxon>
        <taxon>Elapinae</taxon>
        <taxon>Micrurus</taxon>
    </lineage>
</organism>
<feature type="region of interest" description="Disordered" evidence="1">
    <location>
        <begin position="68"/>
        <end position="109"/>
    </location>
</feature>
<evidence type="ECO:0000256" key="1">
    <source>
        <dbReference type="SAM" id="MobiDB-lite"/>
    </source>
</evidence>
<protein>
    <submittedName>
        <fullName evidence="2">Uncharacterized protein</fullName>
    </submittedName>
</protein>
<evidence type="ECO:0000313" key="2">
    <source>
        <dbReference type="EMBL" id="LAB59564.1"/>
    </source>
</evidence>
<dbReference type="AlphaFoldDB" id="A0A2D4PNG5"/>
<reference evidence="2" key="1">
    <citation type="submission" date="2017-07" db="EMBL/GenBank/DDBJ databases">
        <authorList>
            <person name="Mikheyev A."/>
            <person name="Grau M."/>
        </authorList>
    </citation>
    <scope>NUCLEOTIDE SEQUENCE</scope>
    <source>
        <tissue evidence="2">Venom_gland</tissue>
    </source>
</reference>
<dbReference type="EMBL" id="IACN01082994">
    <property type="protein sequence ID" value="LAB59564.1"/>
    <property type="molecule type" value="Transcribed_RNA"/>
</dbReference>
<reference evidence="2" key="2">
    <citation type="submission" date="2017-11" db="EMBL/GenBank/DDBJ databases">
        <title>Coralsnake Venomics: Analyses of Venom Gland Transcriptomes and Proteomes of Six Brazilian Taxa.</title>
        <authorList>
            <person name="Aird S.D."/>
            <person name="Jorge da Silva N."/>
            <person name="Qiu L."/>
            <person name="Villar-Briones A."/>
            <person name="Aparecida-Saddi V."/>
            <person name="Campos-Telles M.P."/>
            <person name="Grau M."/>
            <person name="Mikheyev A.S."/>
        </authorList>
    </citation>
    <scope>NUCLEOTIDE SEQUENCE</scope>
    <source>
        <tissue evidence="2">Venom_gland</tissue>
    </source>
</reference>